<keyword evidence="4" id="KW-0597">Phosphoprotein</keyword>
<dbReference type="Pfam" id="PF02518">
    <property type="entry name" value="HATPase_c"/>
    <property type="match status" value="1"/>
</dbReference>
<dbReference type="InterPro" id="IPR004358">
    <property type="entry name" value="Sig_transdc_His_kin-like_C"/>
</dbReference>
<gene>
    <name evidence="9" type="ORF">Ami3637_11825</name>
</gene>
<evidence type="ECO:0000256" key="2">
    <source>
        <dbReference type="ARBA" id="ARBA00004370"/>
    </source>
</evidence>
<dbReference type="PRINTS" id="PR00344">
    <property type="entry name" value="BCTRLSENSOR"/>
</dbReference>
<dbReference type="GO" id="GO:0000155">
    <property type="term" value="F:phosphorelay sensor kinase activity"/>
    <property type="evidence" value="ECO:0007669"/>
    <property type="project" value="InterPro"/>
</dbReference>
<dbReference type="SMART" id="SM00388">
    <property type="entry name" value="HisKA"/>
    <property type="match status" value="1"/>
</dbReference>
<evidence type="ECO:0000313" key="9">
    <source>
        <dbReference type="EMBL" id="QHI73002.1"/>
    </source>
</evidence>
<comment type="catalytic activity">
    <reaction evidence="1">
        <text>ATP + protein L-histidine = ADP + protein N-phospho-L-histidine.</text>
        <dbReference type="EC" id="2.7.13.3"/>
    </reaction>
</comment>
<dbReference type="InterPro" id="IPR003661">
    <property type="entry name" value="HisK_dim/P_dom"/>
</dbReference>
<dbReference type="InterPro" id="IPR005467">
    <property type="entry name" value="His_kinase_dom"/>
</dbReference>
<dbReference type="SMART" id="SM00387">
    <property type="entry name" value="HATPase_c"/>
    <property type="match status" value="1"/>
</dbReference>
<keyword evidence="7" id="KW-0902">Two-component regulatory system</keyword>
<dbReference type="Proteomes" id="UP000463883">
    <property type="component" value="Chromosome"/>
</dbReference>
<protein>
    <recommendedName>
        <fullName evidence="3">histidine kinase</fullName>
        <ecNumber evidence="3">2.7.13.3</ecNumber>
    </recommendedName>
</protein>
<dbReference type="RefSeq" id="WP_162362769.1">
    <property type="nucleotide sequence ID" value="NZ_CP047591.1"/>
</dbReference>
<evidence type="ECO:0000256" key="1">
    <source>
        <dbReference type="ARBA" id="ARBA00000085"/>
    </source>
</evidence>
<dbReference type="CDD" id="cd00075">
    <property type="entry name" value="HATPase"/>
    <property type="match status" value="1"/>
</dbReference>
<dbReference type="SUPFAM" id="SSF55874">
    <property type="entry name" value="ATPase domain of HSP90 chaperone/DNA topoisomerase II/histidine kinase"/>
    <property type="match status" value="1"/>
</dbReference>
<keyword evidence="6" id="KW-0418">Kinase</keyword>
<dbReference type="PROSITE" id="PS50109">
    <property type="entry name" value="HIS_KIN"/>
    <property type="match status" value="1"/>
</dbReference>
<reference evidence="9 10" key="1">
    <citation type="submission" date="2020-01" db="EMBL/GenBank/DDBJ databases">
        <title>Genomic analysis of Aminipila sp. CBA3637.</title>
        <authorList>
            <person name="Kim Y.B."/>
            <person name="Roh S.W."/>
        </authorList>
    </citation>
    <scope>NUCLEOTIDE SEQUENCE [LARGE SCALE GENOMIC DNA]</scope>
    <source>
        <strain evidence="9 10">CBA3637</strain>
    </source>
</reference>
<accession>A0A6P1MG24</accession>
<organism evidence="9 10">
    <name type="scientific">Aminipila terrae</name>
    <dbReference type="NCBI Taxonomy" id="2697030"/>
    <lineage>
        <taxon>Bacteria</taxon>
        <taxon>Bacillati</taxon>
        <taxon>Bacillota</taxon>
        <taxon>Clostridia</taxon>
        <taxon>Peptostreptococcales</taxon>
        <taxon>Anaerovoracaceae</taxon>
        <taxon>Aminipila</taxon>
    </lineage>
</organism>
<keyword evidence="10" id="KW-1185">Reference proteome</keyword>
<dbReference type="SUPFAM" id="SSF47384">
    <property type="entry name" value="Homodimeric domain of signal transducing histidine kinase"/>
    <property type="match status" value="1"/>
</dbReference>
<dbReference type="EC" id="2.7.13.3" evidence="3"/>
<evidence type="ECO:0000256" key="3">
    <source>
        <dbReference type="ARBA" id="ARBA00012438"/>
    </source>
</evidence>
<dbReference type="InterPro" id="IPR003594">
    <property type="entry name" value="HATPase_dom"/>
</dbReference>
<dbReference type="InterPro" id="IPR050351">
    <property type="entry name" value="BphY/WalK/GraS-like"/>
</dbReference>
<evidence type="ECO:0000259" key="8">
    <source>
        <dbReference type="PROSITE" id="PS50109"/>
    </source>
</evidence>
<sequence>MEEQRQKMLADISHDLKTPITTIQGYAKALADGMIAEEEQKKYLNKIYNKSIELTDLINTFYEYSKLEHPDFSFCFESIEIYEFLREYLAERYEEISDKGFELELDIPEDHAFCNVDKFQLKRAFDNIVNNSIKHNPKGTRLFINVTMDEQQSLNKFVRIVIADNGVGIPQELTASIFDPFVVGDDSRTSKQGSGLGLSISRKIIEGHGGNIALETGEEKGYKTAFKIFIPLLGQ</sequence>
<dbReference type="AlphaFoldDB" id="A0A6P1MG24"/>
<comment type="subcellular location">
    <subcellularLocation>
        <location evidence="2">Membrane</location>
    </subcellularLocation>
</comment>
<proteinExistence type="predicted"/>
<evidence type="ECO:0000256" key="5">
    <source>
        <dbReference type="ARBA" id="ARBA00022679"/>
    </source>
</evidence>
<evidence type="ECO:0000256" key="7">
    <source>
        <dbReference type="ARBA" id="ARBA00023012"/>
    </source>
</evidence>
<dbReference type="InterPro" id="IPR036890">
    <property type="entry name" value="HATPase_C_sf"/>
</dbReference>
<dbReference type="CDD" id="cd00082">
    <property type="entry name" value="HisKA"/>
    <property type="match status" value="1"/>
</dbReference>
<dbReference type="GO" id="GO:0016036">
    <property type="term" value="P:cellular response to phosphate starvation"/>
    <property type="evidence" value="ECO:0007669"/>
    <property type="project" value="TreeGrafter"/>
</dbReference>
<dbReference type="Gene3D" id="1.10.287.130">
    <property type="match status" value="1"/>
</dbReference>
<dbReference type="InterPro" id="IPR036097">
    <property type="entry name" value="HisK_dim/P_sf"/>
</dbReference>
<dbReference type="PANTHER" id="PTHR45453">
    <property type="entry name" value="PHOSPHATE REGULON SENSOR PROTEIN PHOR"/>
    <property type="match status" value="1"/>
</dbReference>
<dbReference type="GO" id="GO:0004721">
    <property type="term" value="F:phosphoprotein phosphatase activity"/>
    <property type="evidence" value="ECO:0007669"/>
    <property type="project" value="TreeGrafter"/>
</dbReference>
<dbReference type="PANTHER" id="PTHR45453:SF1">
    <property type="entry name" value="PHOSPHATE REGULON SENSOR PROTEIN PHOR"/>
    <property type="match status" value="1"/>
</dbReference>
<feature type="domain" description="Histidine kinase" evidence="8">
    <location>
        <begin position="11"/>
        <end position="234"/>
    </location>
</feature>
<evidence type="ECO:0000256" key="6">
    <source>
        <dbReference type="ARBA" id="ARBA00022777"/>
    </source>
</evidence>
<dbReference type="Pfam" id="PF00512">
    <property type="entry name" value="HisKA"/>
    <property type="match status" value="1"/>
</dbReference>
<dbReference type="EMBL" id="CP047591">
    <property type="protein sequence ID" value="QHI73002.1"/>
    <property type="molecule type" value="Genomic_DNA"/>
</dbReference>
<evidence type="ECO:0000313" key="10">
    <source>
        <dbReference type="Proteomes" id="UP000463883"/>
    </source>
</evidence>
<keyword evidence="5" id="KW-0808">Transferase</keyword>
<dbReference type="Gene3D" id="3.30.565.10">
    <property type="entry name" value="Histidine kinase-like ATPase, C-terminal domain"/>
    <property type="match status" value="1"/>
</dbReference>
<dbReference type="KEGG" id="amic:Ami3637_11825"/>
<name>A0A6P1MG24_9FIRM</name>
<dbReference type="GO" id="GO:0005886">
    <property type="term" value="C:plasma membrane"/>
    <property type="evidence" value="ECO:0007669"/>
    <property type="project" value="TreeGrafter"/>
</dbReference>
<evidence type="ECO:0000256" key="4">
    <source>
        <dbReference type="ARBA" id="ARBA00022553"/>
    </source>
</evidence>